<name>A0ACC1YSJ3_MELAZ</name>
<keyword evidence="2" id="KW-1185">Reference proteome</keyword>
<organism evidence="1 2">
    <name type="scientific">Melia azedarach</name>
    <name type="common">Chinaberry tree</name>
    <dbReference type="NCBI Taxonomy" id="155640"/>
    <lineage>
        <taxon>Eukaryota</taxon>
        <taxon>Viridiplantae</taxon>
        <taxon>Streptophyta</taxon>
        <taxon>Embryophyta</taxon>
        <taxon>Tracheophyta</taxon>
        <taxon>Spermatophyta</taxon>
        <taxon>Magnoliopsida</taxon>
        <taxon>eudicotyledons</taxon>
        <taxon>Gunneridae</taxon>
        <taxon>Pentapetalae</taxon>
        <taxon>rosids</taxon>
        <taxon>malvids</taxon>
        <taxon>Sapindales</taxon>
        <taxon>Meliaceae</taxon>
        <taxon>Melia</taxon>
    </lineage>
</organism>
<accession>A0ACC1YSJ3</accession>
<reference evidence="1 2" key="1">
    <citation type="journal article" date="2023" name="Science">
        <title>Complex scaffold remodeling in plant triterpene biosynthesis.</title>
        <authorList>
            <person name="De La Pena R."/>
            <person name="Hodgson H."/>
            <person name="Liu J.C."/>
            <person name="Stephenson M.J."/>
            <person name="Martin A.C."/>
            <person name="Owen C."/>
            <person name="Harkess A."/>
            <person name="Leebens-Mack J."/>
            <person name="Jimenez L.E."/>
            <person name="Osbourn A."/>
            <person name="Sattely E.S."/>
        </authorList>
    </citation>
    <scope>NUCLEOTIDE SEQUENCE [LARGE SCALE GENOMIC DNA]</scope>
    <source>
        <strain evidence="2">cv. JPN11</strain>
        <tissue evidence="1">Leaf</tissue>
    </source>
</reference>
<sequence>MAKPTVFLATFTLFLLAANASIYRTTVEIDDENPIRGRSCQEQIQQQQQLRHCQMHLRQQIRSQREEPWGSSSDDNQQQQHLRQCCQQLQELDTRCRCQGLEQAVRRQEQQGQLRGQEMQQLYETASNIPRRCNIQPRQGCDLSSSNVSF</sequence>
<dbReference type="EMBL" id="CM051395">
    <property type="protein sequence ID" value="KAJ4726133.1"/>
    <property type="molecule type" value="Genomic_DNA"/>
</dbReference>
<dbReference type="Proteomes" id="UP001164539">
    <property type="component" value="Chromosome 2"/>
</dbReference>
<evidence type="ECO:0000313" key="1">
    <source>
        <dbReference type="EMBL" id="KAJ4726133.1"/>
    </source>
</evidence>
<proteinExistence type="predicted"/>
<gene>
    <name evidence="1" type="ORF">OWV82_004892</name>
</gene>
<comment type="caution">
    <text evidence="1">The sequence shown here is derived from an EMBL/GenBank/DDBJ whole genome shotgun (WGS) entry which is preliminary data.</text>
</comment>
<protein>
    <submittedName>
        <fullName evidence="1">2S albumin seed storage protein</fullName>
    </submittedName>
</protein>
<evidence type="ECO:0000313" key="2">
    <source>
        <dbReference type="Proteomes" id="UP001164539"/>
    </source>
</evidence>